<proteinExistence type="predicted"/>
<accession>A0A7W9WL36</accession>
<comment type="caution">
    <text evidence="1">The sequence shown here is derived from an EMBL/GenBank/DDBJ whole genome shotgun (WGS) entry which is preliminary data.</text>
</comment>
<evidence type="ECO:0000313" key="2">
    <source>
        <dbReference type="Proteomes" id="UP000591537"/>
    </source>
</evidence>
<organism evidence="1 2">
    <name type="scientific">Streptomyces paradoxus</name>
    <dbReference type="NCBI Taxonomy" id="66375"/>
    <lineage>
        <taxon>Bacteria</taxon>
        <taxon>Bacillati</taxon>
        <taxon>Actinomycetota</taxon>
        <taxon>Actinomycetes</taxon>
        <taxon>Kitasatosporales</taxon>
        <taxon>Streptomycetaceae</taxon>
        <taxon>Streptomyces</taxon>
    </lineage>
</organism>
<keyword evidence="2" id="KW-1185">Reference proteome</keyword>
<dbReference type="AlphaFoldDB" id="A0A7W9WL36"/>
<protein>
    <submittedName>
        <fullName evidence="1">Uncharacterized protein</fullName>
    </submittedName>
</protein>
<name>A0A7W9WL36_9ACTN</name>
<sequence>MAQFRDSARRATTARSLRWHGPHRVAVCPSTGLPPTRRRSPHTARLIHLEVAAFRGEREIEDETLATAWYLHWLAALAPETPG</sequence>
<reference evidence="1 2" key="1">
    <citation type="submission" date="2020-08" db="EMBL/GenBank/DDBJ databases">
        <title>Genomic Encyclopedia of Type Strains, Phase IV (KMG-IV): sequencing the most valuable type-strain genomes for metagenomic binning, comparative biology and taxonomic classification.</title>
        <authorList>
            <person name="Goeker M."/>
        </authorList>
    </citation>
    <scope>NUCLEOTIDE SEQUENCE [LARGE SCALE GENOMIC DNA]</scope>
    <source>
        <strain evidence="1 2">DSM 43350</strain>
    </source>
</reference>
<gene>
    <name evidence="1" type="ORF">HNR57_006880</name>
</gene>
<evidence type="ECO:0000313" key="1">
    <source>
        <dbReference type="EMBL" id="MBB6080929.1"/>
    </source>
</evidence>
<dbReference type="Proteomes" id="UP000591537">
    <property type="component" value="Unassembled WGS sequence"/>
</dbReference>
<dbReference type="EMBL" id="JACHGV010000014">
    <property type="protein sequence ID" value="MBB6080929.1"/>
    <property type="molecule type" value="Genomic_DNA"/>
</dbReference>
<dbReference type="RefSeq" id="WP_246555189.1">
    <property type="nucleotide sequence ID" value="NZ_BAAARS010000015.1"/>
</dbReference>